<dbReference type="EMBL" id="BLXT01001405">
    <property type="protein sequence ID" value="GFN85286.1"/>
    <property type="molecule type" value="Genomic_DNA"/>
</dbReference>
<evidence type="ECO:0000313" key="5">
    <source>
        <dbReference type="Proteomes" id="UP000735302"/>
    </source>
</evidence>
<feature type="domain" description="DDE Tnp4" evidence="3">
    <location>
        <begin position="55"/>
        <end position="110"/>
    </location>
</feature>
<name>A0AAV3YS19_9GAST</name>
<comment type="caution">
    <text evidence="4">The sequence shown here is derived from an EMBL/GenBank/DDBJ whole genome shotgun (WGS) entry which is preliminary data.</text>
</comment>
<reference evidence="4 5" key="1">
    <citation type="journal article" date="2021" name="Elife">
        <title>Chloroplast acquisition without the gene transfer in kleptoplastic sea slugs, Plakobranchus ocellatus.</title>
        <authorList>
            <person name="Maeda T."/>
            <person name="Takahashi S."/>
            <person name="Yoshida T."/>
            <person name="Shimamura S."/>
            <person name="Takaki Y."/>
            <person name="Nagai Y."/>
            <person name="Toyoda A."/>
            <person name="Suzuki Y."/>
            <person name="Arimoto A."/>
            <person name="Ishii H."/>
            <person name="Satoh N."/>
            <person name="Nishiyama T."/>
            <person name="Hasebe M."/>
            <person name="Maruyama T."/>
            <person name="Minagawa J."/>
            <person name="Obokata J."/>
            <person name="Shigenobu S."/>
        </authorList>
    </citation>
    <scope>NUCLEOTIDE SEQUENCE [LARGE SCALE GENOMIC DNA]</scope>
</reference>
<dbReference type="PANTHER" id="PTHR23080:SF141">
    <property type="entry name" value="TRANSPOSASE HELIX-TURN-HELIX DOMAIN-CONTAINING PROTEIN"/>
    <property type="match status" value="1"/>
</dbReference>
<evidence type="ECO:0000256" key="2">
    <source>
        <dbReference type="ARBA" id="ARBA00022723"/>
    </source>
</evidence>
<proteinExistence type="predicted"/>
<dbReference type="GO" id="GO:0046872">
    <property type="term" value="F:metal ion binding"/>
    <property type="evidence" value="ECO:0007669"/>
    <property type="project" value="UniProtKB-KW"/>
</dbReference>
<sequence length="116" mass="13313">MFSLSKFTVRNIVYTWIKFCAFQWQEVNIWPEKNSVDVYCPKDFKRKYRNTRVILDGTEIPISKPKNPTAQRASFSTYKHQNTVKVLIGAIPGGQVSYVSEAYGGAASDKLWKDLT</sequence>
<dbReference type="PANTHER" id="PTHR23080">
    <property type="entry name" value="THAP DOMAIN PROTEIN"/>
    <property type="match status" value="1"/>
</dbReference>
<keyword evidence="5" id="KW-1185">Reference proteome</keyword>
<comment type="cofactor">
    <cofactor evidence="1">
        <name>a divalent metal cation</name>
        <dbReference type="ChEBI" id="CHEBI:60240"/>
    </cofactor>
</comment>
<evidence type="ECO:0000313" key="4">
    <source>
        <dbReference type="EMBL" id="GFN85286.1"/>
    </source>
</evidence>
<protein>
    <submittedName>
        <fullName evidence="4">THAP domain-containing protein 9</fullName>
    </submittedName>
</protein>
<gene>
    <name evidence="4" type="ORF">PoB_001179200</name>
</gene>
<dbReference type="Pfam" id="PF13359">
    <property type="entry name" value="DDE_Tnp_4"/>
    <property type="match status" value="1"/>
</dbReference>
<keyword evidence="2" id="KW-0479">Metal-binding</keyword>
<accession>A0AAV3YS19</accession>
<dbReference type="InterPro" id="IPR027806">
    <property type="entry name" value="HARBI1_dom"/>
</dbReference>
<dbReference type="AlphaFoldDB" id="A0AAV3YS19"/>
<dbReference type="Proteomes" id="UP000735302">
    <property type="component" value="Unassembled WGS sequence"/>
</dbReference>
<organism evidence="4 5">
    <name type="scientific">Plakobranchus ocellatus</name>
    <dbReference type="NCBI Taxonomy" id="259542"/>
    <lineage>
        <taxon>Eukaryota</taxon>
        <taxon>Metazoa</taxon>
        <taxon>Spiralia</taxon>
        <taxon>Lophotrochozoa</taxon>
        <taxon>Mollusca</taxon>
        <taxon>Gastropoda</taxon>
        <taxon>Heterobranchia</taxon>
        <taxon>Euthyneura</taxon>
        <taxon>Panpulmonata</taxon>
        <taxon>Sacoglossa</taxon>
        <taxon>Placobranchoidea</taxon>
        <taxon>Plakobranchidae</taxon>
        <taxon>Plakobranchus</taxon>
    </lineage>
</organism>
<evidence type="ECO:0000259" key="3">
    <source>
        <dbReference type="Pfam" id="PF13359"/>
    </source>
</evidence>
<evidence type="ECO:0000256" key="1">
    <source>
        <dbReference type="ARBA" id="ARBA00001968"/>
    </source>
</evidence>